<keyword evidence="2" id="KW-0805">Transcription regulation</keyword>
<dbReference type="InterPro" id="IPR036388">
    <property type="entry name" value="WH-like_DNA-bd_sf"/>
</dbReference>
<accession>A0A8J3PE84</accession>
<keyword evidence="4" id="KW-0238">DNA-binding</keyword>
<protein>
    <submittedName>
        <fullName evidence="8">RNA polymerase sigma24 factor</fullName>
    </submittedName>
</protein>
<dbReference type="PANTHER" id="PTHR43133">
    <property type="entry name" value="RNA POLYMERASE ECF-TYPE SIGMA FACTO"/>
    <property type="match status" value="1"/>
</dbReference>
<gene>
    <name evidence="8" type="ORF">Cme02nite_17760</name>
</gene>
<sequence length="180" mass="19912">MHRRVTTRRGGTGRADDAEDFDAFYAACAGRVVGHVYAMTGNRSEAEDAVAEAFTRAWQRWPQVRDADSPEAWVRRVATRIAVSTWRKAFNRVRAHRRAAVDTTVPGLTEDHVALLQALQRLSASERRAVVLHHLNDMSVADVAAEMGKPVGTVKSYLARGRRAMAPMLTEAHPEEASHG</sequence>
<dbReference type="InterPro" id="IPR039425">
    <property type="entry name" value="RNA_pol_sigma-70-like"/>
</dbReference>
<dbReference type="NCBIfam" id="TIGR02937">
    <property type="entry name" value="sigma70-ECF"/>
    <property type="match status" value="1"/>
</dbReference>
<dbReference type="Gene3D" id="1.10.10.10">
    <property type="entry name" value="Winged helix-like DNA-binding domain superfamily/Winged helix DNA-binding domain"/>
    <property type="match status" value="1"/>
</dbReference>
<reference evidence="8" key="1">
    <citation type="submission" date="2021-01" db="EMBL/GenBank/DDBJ databases">
        <title>Whole genome shotgun sequence of Catellatospora methionotrophica NBRC 14553.</title>
        <authorList>
            <person name="Komaki H."/>
            <person name="Tamura T."/>
        </authorList>
    </citation>
    <scope>NUCLEOTIDE SEQUENCE</scope>
    <source>
        <strain evidence="8">NBRC 14553</strain>
    </source>
</reference>
<evidence type="ECO:0000313" key="8">
    <source>
        <dbReference type="EMBL" id="GIG13444.1"/>
    </source>
</evidence>
<dbReference type="InterPro" id="IPR013249">
    <property type="entry name" value="RNA_pol_sigma70_r4_t2"/>
</dbReference>
<evidence type="ECO:0000313" key="9">
    <source>
        <dbReference type="Proteomes" id="UP000660339"/>
    </source>
</evidence>
<feature type="domain" description="RNA polymerase sigma factor 70 region 4 type 2" evidence="7">
    <location>
        <begin position="113"/>
        <end position="165"/>
    </location>
</feature>
<dbReference type="InterPro" id="IPR013324">
    <property type="entry name" value="RNA_pol_sigma_r3/r4-like"/>
</dbReference>
<dbReference type="Proteomes" id="UP000660339">
    <property type="component" value="Unassembled WGS sequence"/>
</dbReference>
<evidence type="ECO:0000256" key="2">
    <source>
        <dbReference type="ARBA" id="ARBA00023015"/>
    </source>
</evidence>
<dbReference type="GO" id="GO:0003677">
    <property type="term" value="F:DNA binding"/>
    <property type="evidence" value="ECO:0007669"/>
    <property type="project" value="UniProtKB-KW"/>
</dbReference>
<evidence type="ECO:0000259" key="6">
    <source>
        <dbReference type="Pfam" id="PF04542"/>
    </source>
</evidence>
<evidence type="ECO:0000256" key="3">
    <source>
        <dbReference type="ARBA" id="ARBA00023082"/>
    </source>
</evidence>
<dbReference type="Gene3D" id="1.10.1740.10">
    <property type="match status" value="1"/>
</dbReference>
<dbReference type="PANTHER" id="PTHR43133:SF50">
    <property type="entry name" value="ECF RNA POLYMERASE SIGMA FACTOR SIGM"/>
    <property type="match status" value="1"/>
</dbReference>
<evidence type="ECO:0000256" key="4">
    <source>
        <dbReference type="ARBA" id="ARBA00023125"/>
    </source>
</evidence>
<dbReference type="AlphaFoldDB" id="A0A8J3PE84"/>
<dbReference type="InterPro" id="IPR007627">
    <property type="entry name" value="RNA_pol_sigma70_r2"/>
</dbReference>
<dbReference type="CDD" id="cd06171">
    <property type="entry name" value="Sigma70_r4"/>
    <property type="match status" value="1"/>
</dbReference>
<dbReference type="SUPFAM" id="SSF88659">
    <property type="entry name" value="Sigma3 and sigma4 domains of RNA polymerase sigma factors"/>
    <property type="match status" value="1"/>
</dbReference>
<dbReference type="NCBIfam" id="TIGR02983">
    <property type="entry name" value="SigE-fam_strep"/>
    <property type="match status" value="1"/>
</dbReference>
<keyword evidence="3" id="KW-0731">Sigma factor</keyword>
<comment type="similarity">
    <text evidence="1">Belongs to the sigma-70 factor family. ECF subfamily.</text>
</comment>
<dbReference type="EMBL" id="BONJ01000007">
    <property type="protein sequence ID" value="GIG13444.1"/>
    <property type="molecule type" value="Genomic_DNA"/>
</dbReference>
<evidence type="ECO:0000256" key="5">
    <source>
        <dbReference type="ARBA" id="ARBA00023163"/>
    </source>
</evidence>
<proteinExistence type="inferred from homology"/>
<evidence type="ECO:0000256" key="1">
    <source>
        <dbReference type="ARBA" id="ARBA00010641"/>
    </source>
</evidence>
<name>A0A8J3PE84_9ACTN</name>
<organism evidence="8 9">
    <name type="scientific">Catellatospora methionotrophica</name>
    <dbReference type="NCBI Taxonomy" id="121620"/>
    <lineage>
        <taxon>Bacteria</taxon>
        <taxon>Bacillati</taxon>
        <taxon>Actinomycetota</taxon>
        <taxon>Actinomycetes</taxon>
        <taxon>Micromonosporales</taxon>
        <taxon>Micromonosporaceae</taxon>
        <taxon>Catellatospora</taxon>
    </lineage>
</organism>
<dbReference type="SUPFAM" id="SSF88946">
    <property type="entry name" value="Sigma2 domain of RNA polymerase sigma factors"/>
    <property type="match status" value="1"/>
</dbReference>
<keyword evidence="9" id="KW-1185">Reference proteome</keyword>
<dbReference type="GO" id="GO:0016987">
    <property type="term" value="F:sigma factor activity"/>
    <property type="evidence" value="ECO:0007669"/>
    <property type="project" value="UniProtKB-KW"/>
</dbReference>
<dbReference type="InterPro" id="IPR014325">
    <property type="entry name" value="RNA_pol_sigma-E_actinobac"/>
</dbReference>
<dbReference type="GO" id="GO:0006352">
    <property type="term" value="P:DNA-templated transcription initiation"/>
    <property type="evidence" value="ECO:0007669"/>
    <property type="project" value="InterPro"/>
</dbReference>
<dbReference type="Pfam" id="PF08281">
    <property type="entry name" value="Sigma70_r4_2"/>
    <property type="match status" value="1"/>
</dbReference>
<comment type="caution">
    <text evidence="8">The sequence shown here is derived from an EMBL/GenBank/DDBJ whole genome shotgun (WGS) entry which is preliminary data.</text>
</comment>
<keyword evidence="5" id="KW-0804">Transcription</keyword>
<evidence type="ECO:0000259" key="7">
    <source>
        <dbReference type="Pfam" id="PF08281"/>
    </source>
</evidence>
<dbReference type="InterPro" id="IPR014284">
    <property type="entry name" value="RNA_pol_sigma-70_dom"/>
</dbReference>
<feature type="domain" description="RNA polymerase sigma-70 region 2" evidence="6">
    <location>
        <begin position="25"/>
        <end position="89"/>
    </location>
</feature>
<dbReference type="Pfam" id="PF04542">
    <property type="entry name" value="Sigma70_r2"/>
    <property type="match status" value="1"/>
</dbReference>
<dbReference type="InterPro" id="IPR013325">
    <property type="entry name" value="RNA_pol_sigma_r2"/>
</dbReference>